<evidence type="ECO:0000313" key="2">
    <source>
        <dbReference type="Proteomes" id="UP000789706"/>
    </source>
</evidence>
<name>A0A9N9CNR9_9GLOM</name>
<reference evidence="1" key="1">
    <citation type="submission" date="2021-06" db="EMBL/GenBank/DDBJ databases">
        <authorList>
            <person name="Kallberg Y."/>
            <person name="Tangrot J."/>
            <person name="Rosling A."/>
        </authorList>
    </citation>
    <scope>NUCLEOTIDE SEQUENCE</scope>
    <source>
        <strain evidence="1">AZ414A</strain>
    </source>
</reference>
<accession>A0A9N9CNR9</accession>
<gene>
    <name evidence="1" type="ORF">DEBURN_LOCUS9940</name>
</gene>
<dbReference type="EMBL" id="CAJVPK010002297">
    <property type="protein sequence ID" value="CAG8610179.1"/>
    <property type="molecule type" value="Genomic_DNA"/>
</dbReference>
<dbReference type="AlphaFoldDB" id="A0A9N9CNR9"/>
<feature type="non-terminal residue" evidence="1">
    <location>
        <position position="1"/>
    </location>
</feature>
<comment type="caution">
    <text evidence="1">The sequence shown here is derived from an EMBL/GenBank/DDBJ whole genome shotgun (WGS) entry which is preliminary data.</text>
</comment>
<protein>
    <submittedName>
        <fullName evidence="1">9854_t:CDS:1</fullName>
    </submittedName>
</protein>
<organism evidence="1 2">
    <name type="scientific">Diversispora eburnea</name>
    <dbReference type="NCBI Taxonomy" id="1213867"/>
    <lineage>
        <taxon>Eukaryota</taxon>
        <taxon>Fungi</taxon>
        <taxon>Fungi incertae sedis</taxon>
        <taxon>Mucoromycota</taxon>
        <taxon>Glomeromycotina</taxon>
        <taxon>Glomeromycetes</taxon>
        <taxon>Diversisporales</taxon>
        <taxon>Diversisporaceae</taxon>
        <taxon>Diversispora</taxon>
    </lineage>
</organism>
<keyword evidence="2" id="KW-1185">Reference proteome</keyword>
<sequence>HDKILGMFQLRSDILRKKKQVEIEKAENLINEVIYSKPLQA</sequence>
<dbReference type="Proteomes" id="UP000789706">
    <property type="component" value="Unassembled WGS sequence"/>
</dbReference>
<proteinExistence type="predicted"/>
<evidence type="ECO:0000313" key="1">
    <source>
        <dbReference type="EMBL" id="CAG8610179.1"/>
    </source>
</evidence>